<proteinExistence type="predicted"/>
<dbReference type="AlphaFoldDB" id="A0A174IR58"/>
<gene>
    <name evidence="2" type="ORF">ERS852511_00440</name>
</gene>
<protein>
    <submittedName>
        <fullName evidence="2">TonB</fullName>
    </submittedName>
</protein>
<dbReference type="Proteomes" id="UP000095576">
    <property type="component" value="Unassembled WGS sequence"/>
</dbReference>
<feature type="transmembrane region" description="Helical" evidence="1">
    <location>
        <begin position="6"/>
        <end position="24"/>
    </location>
</feature>
<evidence type="ECO:0000313" key="2">
    <source>
        <dbReference type="EMBL" id="CUO88067.1"/>
    </source>
</evidence>
<dbReference type="EMBL" id="CZAP01000001">
    <property type="protein sequence ID" value="CUO88067.1"/>
    <property type="molecule type" value="Genomic_DNA"/>
</dbReference>
<evidence type="ECO:0000313" key="3">
    <source>
        <dbReference type="Proteomes" id="UP000095576"/>
    </source>
</evidence>
<name>A0A174IR58_BACT4</name>
<keyword evidence="1" id="KW-0812">Transmembrane</keyword>
<reference evidence="2 3" key="1">
    <citation type="submission" date="2015-09" db="EMBL/GenBank/DDBJ databases">
        <authorList>
            <consortium name="Pathogen Informatics"/>
        </authorList>
    </citation>
    <scope>NUCLEOTIDE SEQUENCE [LARGE SCALE GENOMIC DNA]</scope>
    <source>
        <strain evidence="2 3">2789STDY5834899</strain>
    </source>
</reference>
<keyword evidence="1" id="KW-0472">Membrane</keyword>
<keyword evidence="1" id="KW-1133">Transmembrane helix</keyword>
<accession>A0A174IR58</accession>
<organism evidence="2 3">
    <name type="scientific">Bacteroides thetaiotaomicron</name>
    <dbReference type="NCBI Taxonomy" id="818"/>
    <lineage>
        <taxon>Bacteria</taxon>
        <taxon>Pseudomonadati</taxon>
        <taxon>Bacteroidota</taxon>
        <taxon>Bacteroidia</taxon>
        <taxon>Bacteroidales</taxon>
        <taxon>Bacteroidaceae</taxon>
        <taxon>Bacteroides</taxon>
    </lineage>
</organism>
<sequence>MESFAIYLIKVNIALIVLYAFYKLSFSKDTFFRLDGRVCNRRNVYYRLQ</sequence>
<evidence type="ECO:0000256" key="1">
    <source>
        <dbReference type="SAM" id="Phobius"/>
    </source>
</evidence>